<keyword evidence="2" id="KW-1185">Reference proteome</keyword>
<dbReference type="Pfam" id="PF14164">
    <property type="entry name" value="YqzH"/>
    <property type="match status" value="1"/>
</dbReference>
<dbReference type="RefSeq" id="WP_378932451.1">
    <property type="nucleotide sequence ID" value="NZ_JBHLVO010000005.1"/>
</dbReference>
<reference evidence="1 2" key="1">
    <citation type="submission" date="2024-09" db="EMBL/GenBank/DDBJ databases">
        <authorList>
            <person name="Sun Q."/>
            <person name="Mori K."/>
        </authorList>
    </citation>
    <scope>NUCLEOTIDE SEQUENCE [LARGE SCALE GENOMIC DNA]</scope>
    <source>
        <strain evidence="1 2">CCM 7228</strain>
    </source>
</reference>
<evidence type="ECO:0000313" key="2">
    <source>
        <dbReference type="Proteomes" id="UP001589854"/>
    </source>
</evidence>
<evidence type="ECO:0000313" key="1">
    <source>
        <dbReference type="EMBL" id="MFC0271458.1"/>
    </source>
</evidence>
<proteinExistence type="predicted"/>
<dbReference type="EMBL" id="JBHLVO010000005">
    <property type="protein sequence ID" value="MFC0271458.1"/>
    <property type="molecule type" value="Genomic_DNA"/>
</dbReference>
<name>A0ABV6GCR3_9BACI</name>
<protein>
    <submittedName>
        <fullName evidence="1">YqzH family protein</fullName>
    </submittedName>
</protein>
<organism evidence="1 2">
    <name type="scientific">Metabacillus herbersteinensis</name>
    <dbReference type="NCBI Taxonomy" id="283816"/>
    <lineage>
        <taxon>Bacteria</taxon>
        <taxon>Bacillati</taxon>
        <taxon>Bacillota</taxon>
        <taxon>Bacilli</taxon>
        <taxon>Bacillales</taxon>
        <taxon>Bacillaceae</taxon>
        <taxon>Metabacillus</taxon>
    </lineage>
</organism>
<gene>
    <name evidence="1" type="ORF">ACFFIX_08320</name>
</gene>
<comment type="caution">
    <text evidence="1">The sequence shown here is derived from an EMBL/GenBank/DDBJ whole genome shotgun (WGS) entry which is preliminary data.</text>
</comment>
<accession>A0ABV6GCR3</accession>
<dbReference type="Proteomes" id="UP001589854">
    <property type="component" value="Unassembled WGS sequence"/>
</dbReference>
<sequence length="59" mass="6989">MEEKFLYKMIQQCFYPYERDLTIAPLTDEEYVGILAAVKDQKNEGSEWYEVVEVLCMGM</sequence>
<dbReference type="InterPro" id="IPR025546">
    <property type="entry name" value="YqzH"/>
</dbReference>